<dbReference type="Proteomes" id="UP000054549">
    <property type="component" value="Unassembled WGS sequence"/>
</dbReference>
<organism evidence="2 3">
    <name type="scientific">Amanita muscaria (strain Koide BX008)</name>
    <dbReference type="NCBI Taxonomy" id="946122"/>
    <lineage>
        <taxon>Eukaryota</taxon>
        <taxon>Fungi</taxon>
        <taxon>Dikarya</taxon>
        <taxon>Basidiomycota</taxon>
        <taxon>Agaricomycotina</taxon>
        <taxon>Agaricomycetes</taxon>
        <taxon>Agaricomycetidae</taxon>
        <taxon>Agaricales</taxon>
        <taxon>Pluteineae</taxon>
        <taxon>Amanitaceae</taxon>
        <taxon>Amanita</taxon>
    </lineage>
</organism>
<feature type="transmembrane region" description="Helical" evidence="1">
    <location>
        <begin position="213"/>
        <end position="234"/>
    </location>
</feature>
<keyword evidence="3" id="KW-1185">Reference proteome</keyword>
<reference evidence="2 3" key="1">
    <citation type="submission" date="2014-04" db="EMBL/GenBank/DDBJ databases">
        <title>Evolutionary Origins and Diversification of the Mycorrhizal Mutualists.</title>
        <authorList>
            <consortium name="DOE Joint Genome Institute"/>
            <consortium name="Mycorrhizal Genomics Consortium"/>
            <person name="Kohler A."/>
            <person name="Kuo A."/>
            <person name="Nagy L.G."/>
            <person name="Floudas D."/>
            <person name="Copeland A."/>
            <person name="Barry K.W."/>
            <person name="Cichocki N."/>
            <person name="Veneault-Fourrey C."/>
            <person name="LaButti K."/>
            <person name="Lindquist E.A."/>
            <person name="Lipzen A."/>
            <person name="Lundell T."/>
            <person name="Morin E."/>
            <person name="Murat C."/>
            <person name="Riley R."/>
            <person name="Ohm R."/>
            <person name="Sun H."/>
            <person name="Tunlid A."/>
            <person name="Henrissat B."/>
            <person name="Grigoriev I.V."/>
            <person name="Hibbett D.S."/>
            <person name="Martin F."/>
        </authorList>
    </citation>
    <scope>NUCLEOTIDE SEQUENCE [LARGE SCALE GENOMIC DNA]</scope>
    <source>
        <strain evidence="2 3">Koide BX008</strain>
    </source>
</reference>
<dbReference type="OrthoDB" id="3357408at2759"/>
<dbReference type="InParanoid" id="A0A0C2SA32"/>
<evidence type="ECO:0000313" key="2">
    <source>
        <dbReference type="EMBL" id="KIL59660.1"/>
    </source>
</evidence>
<feature type="transmembrane region" description="Helical" evidence="1">
    <location>
        <begin position="12"/>
        <end position="34"/>
    </location>
</feature>
<dbReference type="EMBL" id="KN818312">
    <property type="protein sequence ID" value="KIL59660.1"/>
    <property type="molecule type" value="Genomic_DNA"/>
</dbReference>
<dbReference type="AlphaFoldDB" id="A0A0C2SA32"/>
<feature type="transmembrane region" description="Helical" evidence="1">
    <location>
        <begin position="127"/>
        <end position="151"/>
    </location>
</feature>
<feature type="transmembrane region" description="Helical" evidence="1">
    <location>
        <begin position="89"/>
        <end position="115"/>
    </location>
</feature>
<accession>A0A0C2SA32</accession>
<gene>
    <name evidence="2" type="ORF">M378DRAFT_1067629</name>
</gene>
<dbReference type="HOGENOM" id="CLU_044614_1_1_1"/>
<proteinExistence type="predicted"/>
<keyword evidence="1" id="KW-0472">Membrane</keyword>
<feature type="transmembrane region" description="Helical" evidence="1">
    <location>
        <begin position="171"/>
        <end position="192"/>
    </location>
</feature>
<feature type="transmembrane region" description="Helical" evidence="1">
    <location>
        <begin position="240"/>
        <end position="261"/>
    </location>
</feature>
<name>A0A0C2SA32_AMAMK</name>
<sequence length="326" mass="36719">MAPTDIIDSQPYLTAAMLQAFLYALYLVSLVHALRWLLYEEEGWTLKSRDQVNWLLLTITLSVFMFSTVDVVLEVLLQLIAGSTSDTSLIVYQLGIASLVMENTTFLITDAVLIIRCWLVYQRSWRVVCFPLMLWLGNVALFVLWLTFYVISAMEGFTVQLHDLLSLFSLRSFYCCTFTMNLYATVAIVYRLRRVARENSNRSSILYHICRTVAATGILYTFTSLPLVVTTFFFPEKMAPYLICDAVNFSMAGITFNLLLVRVGQLRAEVEMDADGNSRGMSTSILFSTQLGVPKLATTDFSVDSASVHQRSQTDAKPVGSRSANK</sequence>
<feature type="transmembrane region" description="Helical" evidence="1">
    <location>
        <begin position="54"/>
        <end position="77"/>
    </location>
</feature>
<protein>
    <submittedName>
        <fullName evidence="2">Uncharacterized protein</fullName>
    </submittedName>
</protein>
<keyword evidence="1" id="KW-0812">Transmembrane</keyword>
<evidence type="ECO:0000313" key="3">
    <source>
        <dbReference type="Proteomes" id="UP000054549"/>
    </source>
</evidence>
<evidence type="ECO:0000256" key="1">
    <source>
        <dbReference type="SAM" id="Phobius"/>
    </source>
</evidence>
<keyword evidence="1" id="KW-1133">Transmembrane helix</keyword>